<comment type="function">
    <text evidence="13">Component of the F(0) channel, it forms part of the peripheral stalk, linking F(1) to F(0). The b'-subunit is a diverged and duplicated form of b found in plants and photosynthetic bacteria.</text>
</comment>
<dbReference type="InterPro" id="IPR050059">
    <property type="entry name" value="ATP_synthase_B_chain"/>
</dbReference>
<protein>
    <recommendedName>
        <fullName evidence="15">ATP synthase subunit b</fullName>
    </recommendedName>
    <alternativeName>
        <fullName evidence="15">ATP synthase F(0) sector subunit b</fullName>
    </alternativeName>
    <alternativeName>
        <fullName evidence="15">ATPase subunit I</fullName>
    </alternativeName>
    <alternativeName>
        <fullName evidence="15">F-type ATPase subunit b</fullName>
        <shortName evidence="15">F-ATPase subunit b</shortName>
    </alternativeName>
</protein>
<name>A0ABW0NWK7_9HYPH</name>
<dbReference type="InterPro" id="IPR015422">
    <property type="entry name" value="PyrdxlP-dep_Trfase_small"/>
</dbReference>
<evidence type="ECO:0000256" key="15">
    <source>
        <dbReference type="HAMAP-Rule" id="MF_01398"/>
    </source>
</evidence>
<comment type="subcellular location">
    <subcellularLocation>
        <location evidence="1">Cell inner membrane</location>
        <topology evidence="1">Single-pass membrane protein</topology>
    </subcellularLocation>
    <subcellularLocation>
        <location evidence="15">Cell membrane</location>
        <topology evidence="15">Single-pass membrane protein</topology>
    </subcellularLocation>
</comment>
<dbReference type="PANTHER" id="PTHR33445">
    <property type="entry name" value="ATP SYNTHASE SUBUNIT B', CHLOROPLASTIC"/>
    <property type="match status" value="1"/>
</dbReference>
<dbReference type="RefSeq" id="WP_377815485.1">
    <property type="nucleotide sequence ID" value="NZ_JBHSLU010000007.1"/>
</dbReference>
<comment type="subunit">
    <text evidence="14 15">F-type ATPases have 2 components, F(1) - the catalytic core - and F(0) - the membrane proton channel. F(1) has five subunits: alpha(3), beta(3), gamma(1), delta(1), epsilon(1). F(0) has three main subunits: a(1), b(2) and c(10-14). The alpha and beta chains form an alternating ring which encloses part of the gamma chain. F(1) is attached to F(0) by a central stalk formed by the gamma and epsilon chains, while a peripheral stalk is formed by the delta and b chains.</text>
</comment>
<evidence type="ECO:0000313" key="19">
    <source>
        <dbReference type="Proteomes" id="UP001596060"/>
    </source>
</evidence>
<comment type="function">
    <text evidence="12 15">F(1)F(0) ATP synthase produces ATP from ADP in the presence of a proton or sodium gradient. F-type ATPases consist of two structural domains, F(1) containing the extramembraneous catalytic core and F(0) containing the membrane proton channel, linked together by a central stalk and a peripheral stalk. During catalysis, ATP synthesis in the catalytic domain of F(1) is coupled via a rotary mechanism of the central stalk subunits to proton translocation.</text>
</comment>
<evidence type="ECO:0000256" key="4">
    <source>
        <dbReference type="ARBA" id="ARBA00022475"/>
    </source>
</evidence>
<evidence type="ECO:0000256" key="14">
    <source>
        <dbReference type="ARBA" id="ARBA00025830"/>
    </source>
</evidence>
<keyword evidence="17" id="KW-0732">Signal</keyword>
<keyword evidence="9 15" id="KW-0406">Ion transport</keyword>
<keyword evidence="6 15" id="KW-0812">Transmembrane</keyword>
<dbReference type="HAMAP" id="MF_01398">
    <property type="entry name" value="ATP_synth_b_bprime"/>
    <property type="match status" value="1"/>
</dbReference>
<evidence type="ECO:0000256" key="17">
    <source>
        <dbReference type="SAM" id="SignalP"/>
    </source>
</evidence>
<keyword evidence="10 15" id="KW-0472">Membrane</keyword>
<dbReference type="Proteomes" id="UP001596060">
    <property type="component" value="Unassembled WGS sequence"/>
</dbReference>
<dbReference type="Pfam" id="PF00430">
    <property type="entry name" value="ATP-synt_B"/>
    <property type="match status" value="1"/>
</dbReference>
<dbReference type="PANTHER" id="PTHR33445:SF1">
    <property type="entry name" value="ATP SYNTHASE SUBUNIT B"/>
    <property type="match status" value="1"/>
</dbReference>
<dbReference type="EMBL" id="JBHSLU010000007">
    <property type="protein sequence ID" value="MFC5504490.1"/>
    <property type="molecule type" value="Genomic_DNA"/>
</dbReference>
<evidence type="ECO:0000256" key="8">
    <source>
        <dbReference type="ARBA" id="ARBA00022989"/>
    </source>
</evidence>
<accession>A0ABW0NWK7</accession>
<organism evidence="18 19">
    <name type="scientific">Bosea massiliensis</name>
    <dbReference type="NCBI Taxonomy" id="151419"/>
    <lineage>
        <taxon>Bacteria</taxon>
        <taxon>Pseudomonadati</taxon>
        <taxon>Pseudomonadota</taxon>
        <taxon>Alphaproteobacteria</taxon>
        <taxon>Hyphomicrobiales</taxon>
        <taxon>Boseaceae</taxon>
        <taxon>Bosea</taxon>
    </lineage>
</organism>
<evidence type="ECO:0000256" key="5">
    <source>
        <dbReference type="ARBA" id="ARBA00022547"/>
    </source>
</evidence>
<evidence type="ECO:0000256" key="1">
    <source>
        <dbReference type="ARBA" id="ARBA00004377"/>
    </source>
</evidence>
<sequence>MPVRSSRSVRQGWAGFVGSVLTATLVAGAAQAATPSLSGEKAAFPPFDVATFAGQLFWLAITFGALYWLMSTIALPRVGAILDERASTIARDLDNAAKMQAKAEETALAYEAALTEARKNAQGIAQASRDAGAKASEERRHAVEADLAAKLAKAEETIAASKASAMSAVRGLGSEVAVAIVTKLTGKAPSATEASEAVDQVLARG</sequence>
<keyword evidence="7 15" id="KW-0375">Hydrogen ion transport</keyword>
<keyword evidence="5 15" id="KW-0138">CF(0)</keyword>
<keyword evidence="4 15" id="KW-1003">Cell membrane</keyword>
<feature type="transmembrane region" description="Helical" evidence="15">
    <location>
        <begin position="56"/>
        <end position="75"/>
    </location>
</feature>
<dbReference type="CDD" id="cd06503">
    <property type="entry name" value="ATP-synt_Fo_b"/>
    <property type="match status" value="1"/>
</dbReference>
<feature type="chain" id="PRO_5046557139" description="ATP synthase subunit b" evidence="17">
    <location>
        <begin position="33"/>
        <end position="205"/>
    </location>
</feature>
<evidence type="ECO:0000256" key="13">
    <source>
        <dbReference type="ARBA" id="ARBA00025614"/>
    </source>
</evidence>
<evidence type="ECO:0000256" key="7">
    <source>
        <dbReference type="ARBA" id="ARBA00022781"/>
    </source>
</evidence>
<comment type="caution">
    <text evidence="18">The sequence shown here is derived from an EMBL/GenBank/DDBJ whole genome shotgun (WGS) entry which is preliminary data.</text>
</comment>
<evidence type="ECO:0000256" key="3">
    <source>
        <dbReference type="ARBA" id="ARBA00022448"/>
    </source>
</evidence>
<keyword evidence="11 15" id="KW-0066">ATP synthesis</keyword>
<evidence type="ECO:0000256" key="10">
    <source>
        <dbReference type="ARBA" id="ARBA00023136"/>
    </source>
</evidence>
<reference evidence="19" key="1">
    <citation type="journal article" date="2019" name="Int. J. Syst. Evol. Microbiol.">
        <title>The Global Catalogue of Microorganisms (GCM) 10K type strain sequencing project: providing services to taxonomists for standard genome sequencing and annotation.</title>
        <authorList>
            <consortium name="The Broad Institute Genomics Platform"/>
            <consortium name="The Broad Institute Genome Sequencing Center for Infectious Disease"/>
            <person name="Wu L."/>
            <person name="Ma J."/>
        </authorList>
    </citation>
    <scope>NUCLEOTIDE SEQUENCE [LARGE SCALE GENOMIC DNA]</scope>
    <source>
        <strain evidence="19">CCUG 43117</strain>
    </source>
</reference>
<evidence type="ECO:0000256" key="2">
    <source>
        <dbReference type="ARBA" id="ARBA00005513"/>
    </source>
</evidence>
<dbReference type="Gene3D" id="3.90.1150.10">
    <property type="entry name" value="Aspartate Aminotransferase, domain 1"/>
    <property type="match status" value="1"/>
</dbReference>
<evidence type="ECO:0000256" key="6">
    <source>
        <dbReference type="ARBA" id="ARBA00022692"/>
    </source>
</evidence>
<gene>
    <name evidence="15" type="primary">atpF</name>
    <name evidence="18" type="ORF">ACFPN9_04380</name>
</gene>
<evidence type="ECO:0000256" key="11">
    <source>
        <dbReference type="ARBA" id="ARBA00023310"/>
    </source>
</evidence>
<evidence type="ECO:0000256" key="12">
    <source>
        <dbReference type="ARBA" id="ARBA00025198"/>
    </source>
</evidence>
<evidence type="ECO:0000313" key="18">
    <source>
        <dbReference type="EMBL" id="MFC5504490.1"/>
    </source>
</evidence>
<keyword evidence="3 15" id="KW-0813">Transport</keyword>
<keyword evidence="8 15" id="KW-1133">Transmembrane helix</keyword>
<proteinExistence type="inferred from homology"/>
<evidence type="ECO:0000256" key="16">
    <source>
        <dbReference type="RuleBase" id="RU003848"/>
    </source>
</evidence>
<evidence type="ECO:0000256" key="9">
    <source>
        <dbReference type="ARBA" id="ARBA00023065"/>
    </source>
</evidence>
<dbReference type="InterPro" id="IPR002146">
    <property type="entry name" value="ATP_synth_b/b'su_bac/chlpt"/>
</dbReference>
<comment type="similarity">
    <text evidence="2 15 16">Belongs to the ATPase B chain family.</text>
</comment>
<keyword evidence="19" id="KW-1185">Reference proteome</keyword>
<feature type="signal peptide" evidence="17">
    <location>
        <begin position="1"/>
        <end position="32"/>
    </location>
</feature>